<dbReference type="RefSeq" id="WP_247413943.1">
    <property type="nucleotide sequence ID" value="NZ_JALLGW010000001.1"/>
</dbReference>
<dbReference type="AlphaFoldDB" id="A0ABD5RLG1"/>
<dbReference type="Proteomes" id="UP001596099">
    <property type="component" value="Unassembled WGS sequence"/>
</dbReference>
<gene>
    <name evidence="1" type="ORF">ACFPYI_06745</name>
</gene>
<organism evidence="1 2">
    <name type="scientific">Halomarina salina</name>
    <dbReference type="NCBI Taxonomy" id="1872699"/>
    <lineage>
        <taxon>Archaea</taxon>
        <taxon>Methanobacteriati</taxon>
        <taxon>Methanobacteriota</taxon>
        <taxon>Stenosarchaea group</taxon>
        <taxon>Halobacteria</taxon>
        <taxon>Halobacteriales</taxon>
        <taxon>Natronomonadaceae</taxon>
        <taxon>Halomarina</taxon>
    </lineage>
</organism>
<reference evidence="1 2" key="1">
    <citation type="journal article" date="2019" name="Int. J. Syst. Evol. Microbiol.">
        <title>The Global Catalogue of Microorganisms (GCM) 10K type strain sequencing project: providing services to taxonomists for standard genome sequencing and annotation.</title>
        <authorList>
            <consortium name="The Broad Institute Genomics Platform"/>
            <consortium name="The Broad Institute Genome Sequencing Center for Infectious Disease"/>
            <person name="Wu L."/>
            <person name="Ma J."/>
        </authorList>
    </citation>
    <scope>NUCLEOTIDE SEQUENCE [LARGE SCALE GENOMIC DNA]</scope>
    <source>
        <strain evidence="1 2">CGMCC 1.12543</strain>
    </source>
</reference>
<protein>
    <submittedName>
        <fullName evidence="1">Uncharacterized protein</fullName>
    </submittedName>
</protein>
<dbReference type="Pfam" id="PF24430">
    <property type="entry name" value="DUF7553"/>
    <property type="match status" value="1"/>
</dbReference>
<accession>A0ABD5RLG1</accession>
<dbReference type="InterPro" id="IPR055975">
    <property type="entry name" value="DUF7553"/>
</dbReference>
<name>A0ABD5RLG1_9EURY</name>
<dbReference type="EMBL" id="JBHSQH010000001">
    <property type="protein sequence ID" value="MFC5971029.1"/>
    <property type="molecule type" value="Genomic_DNA"/>
</dbReference>
<evidence type="ECO:0000313" key="2">
    <source>
        <dbReference type="Proteomes" id="UP001596099"/>
    </source>
</evidence>
<keyword evidence="2" id="KW-1185">Reference proteome</keyword>
<evidence type="ECO:0000313" key="1">
    <source>
        <dbReference type="EMBL" id="MFC5971029.1"/>
    </source>
</evidence>
<comment type="caution">
    <text evidence="1">The sequence shown here is derived from an EMBL/GenBank/DDBJ whole genome shotgun (WGS) entry which is preliminary data.</text>
</comment>
<sequence length="85" mass="9240">MGRTELKAAGRELVVASRLADGTVERRLHGEVIELTKLSLAEDVRPTGLDDRIETLRDLAPDAGAGGEHVERALDHVETARETVQ</sequence>
<proteinExistence type="predicted"/>